<organism evidence="1 2">
    <name type="scientific">Agrococcus jejuensis</name>
    <dbReference type="NCBI Taxonomy" id="399736"/>
    <lineage>
        <taxon>Bacteria</taxon>
        <taxon>Bacillati</taxon>
        <taxon>Actinomycetota</taxon>
        <taxon>Actinomycetes</taxon>
        <taxon>Micrococcales</taxon>
        <taxon>Microbacteriaceae</taxon>
        <taxon>Agrococcus</taxon>
    </lineage>
</organism>
<sequence length="611" mass="69001">MRRAVFYLVYDGAGEVGDYALHHLRAIRDHADHVFVVSNSPLSPGSRVALERVADTVWERENVGFDVFAYRDALRHFGQARLEDFDEIILMNYTFYGPIGSYAPLFERMDAQQVDFWGVTDHAEIRPNPYTHTGVMHRHIQSHWIAVRRPMVRSAEWKAYWDDMPPVRSYADSIQLHESRFTHHFEQAGFSSATAFPAADYPAVHPIFDLPARLLDEGLPIIKRRLFFHDPLYHDAHAIVARDVEDRMHDAGYPMQMLYDDLSRSAKPRDLNAVLSMMEILPDVSVGDEDVSHLRVGILAHVFYDDMIDEIADLAEALPQARLVITTADEGRKARIEERLAARGREADVRVLPSNRGRDISAFLLGCRDVLLSGELDLVVKLHSKRSPQNGFSVGQHFKRHLYENLLGSPGYAENLLRLFVRHETLGMVFPPMIHMGLPTMGRAWFANREPAKEMLARLGLRVPLDDVSPLAPFGSMLVARPEALRPLLDADFLWEEFPDEGGYGDGGMAHVLERMFAYSAIGSGHHVRTVMTTRNAAISHTMLEYKLNAMDDGVPGEQREQIAWVQDRVAGRIGVATVKAAIVERSPAAARVLKPIYVVARGVLRKVRGR</sequence>
<dbReference type="InterPro" id="IPR007739">
    <property type="entry name" value="RgpF"/>
</dbReference>
<name>A0A1G8FHJ9_9MICO</name>
<dbReference type="AlphaFoldDB" id="A0A1G8FHJ9"/>
<dbReference type="STRING" id="399736.SAMN04489720_2482"/>
<protein>
    <submittedName>
        <fullName evidence="1">Rhamnosyltransferase</fullName>
    </submittedName>
</protein>
<dbReference type="Pfam" id="PF05045">
    <property type="entry name" value="RgpF"/>
    <property type="match status" value="1"/>
</dbReference>
<proteinExistence type="predicted"/>
<accession>A0A1G8FHJ9</accession>
<evidence type="ECO:0000313" key="2">
    <source>
        <dbReference type="Proteomes" id="UP000198822"/>
    </source>
</evidence>
<dbReference type="Proteomes" id="UP000198822">
    <property type="component" value="Chromosome I"/>
</dbReference>
<keyword evidence="2" id="KW-1185">Reference proteome</keyword>
<dbReference type="OrthoDB" id="9815339at2"/>
<keyword evidence="1" id="KW-0808">Transferase</keyword>
<dbReference type="GO" id="GO:0016740">
    <property type="term" value="F:transferase activity"/>
    <property type="evidence" value="ECO:0007669"/>
    <property type="project" value="UniProtKB-KW"/>
</dbReference>
<reference evidence="2" key="1">
    <citation type="submission" date="2016-10" db="EMBL/GenBank/DDBJ databases">
        <authorList>
            <person name="Varghese N."/>
            <person name="Submissions S."/>
        </authorList>
    </citation>
    <scope>NUCLEOTIDE SEQUENCE [LARGE SCALE GENOMIC DNA]</scope>
    <source>
        <strain evidence="2">DSM 22002</strain>
    </source>
</reference>
<dbReference type="RefSeq" id="WP_092505443.1">
    <property type="nucleotide sequence ID" value="NZ_LT629695.1"/>
</dbReference>
<gene>
    <name evidence="1" type="ORF">SAMN04489720_2482</name>
</gene>
<evidence type="ECO:0000313" key="1">
    <source>
        <dbReference type="EMBL" id="SDH81641.1"/>
    </source>
</evidence>
<dbReference type="EMBL" id="LT629695">
    <property type="protein sequence ID" value="SDH81641.1"/>
    <property type="molecule type" value="Genomic_DNA"/>
</dbReference>